<dbReference type="SUPFAM" id="SSF53807">
    <property type="entry name" value="Helical backbone' metal receptor"/>
    <property type="match status" value="1"/>
</dbReference>
<gene>
    <name evidence="7" type="ORF">GCM10010185_03140</name>
</gene>
<evidence type="ECO:0000256" key="4">
    <source>
        <dbReference type="ARBA" id="ARBA00022729"/>
    </source>
</evidence>
<name>A0A918AI53_9PSEU</name>
<evidence type="ECO:0000313" key="7">
    <source>
        <dbReference type="EMBL" id="GGP35607.1"/>
    </source>
</evidence>
<dbReference type="EMBL" id="BMRG01000001">
    <property type="protein sequence ID" value="GGP35607.1"/>
    <property type="molecule type" value="Genomic_DNA"/>
</dbReference>
<proteinExistence type="inferred from homology"/>
<dbReference type="PROSITE" id="PS51257">
    <property type="entry name" value="PROKAR_LIPOPROTEIN"/>
    <property type="match status" value="1"/>
</dbReference>
<comment type="subcellular location">
    <subcellularLocation>
        <location evidence="1">Cell envelope</location>
    </subcellularLocation>
</comment>
<reference evidence="7" key="2">
    <citation type="submission" date="2020-09" db="EMBL/GenBank/DDBJ databases">
        <authorList>
            <person name="Sun Q."/>
            <person name="Ohkuma M."/>
        </authorList>
    </citation>
    <scope>NUCLEOTIDE SEQUENCE</scope>
    <source>
        <strain evidence="7">JCM 3313</strain>
    </source>
</reference>
<evidence type="ECO:0000256" key="2">
    <source>
        <dbReference type="ARBA" id="ARBA00022448"/>
    </source>
</evidence>
<comment type="similarity">
    <text evidence="5">Belongs to the bacterial solute-binding protein 9 family.</text>
</comment>
<dbReference type="InterPro" id="IPR006127">
    <property type="entry name" value="ZnuA-like"/>
</dbReference>
<dbReference type="RefSeq" id="WP_189221207.1">
    <property type="nucleotide sequence ID" value="NZ_BMRG01000001.1"/>
</dbReference>
<organism evidence="7 8">
    <name type="scientific">Saccharothrix coeruleofusca</name>
    <dbReference type="NCBI Taxonomy" id="33919"/>
    <lineage>
        <taxon>Bacteria</taxon>
        <taxon>Bacillati</taxon>
        <taxon>Actinomycetota</taxon>
        <taxon>Actinomycetes</taxon>
        <taxon>Pseudonocardiales</taxon>
        <taxon>Pseudonocardiaceae</taxon>
        <taxon>Saccharothrix</taxon>
    </lineage>
</organism>
<keyword evidence="3" id="KW-0479">Metal-binding</keyword>
<comment type="caution">
    <text evidence="7">The sequence shown here is derived from an EMBL/GenBank/DDBJ whole genome shotgun (WGS) entry which is preliminary data.</text>
</comment>
<evidence type="ECO:0000256" key="6">
    <source>
        <dbReference type="SAM" id="SignalP"/>
    </source>
</evidence>
<keyword evidence="2 5" id="KW-0813">Transport</keyword>
<feature type="chain" id="PRO_5038561819" evidence="6">
    <location>
        <begin position="21"/>
        <end position="291"/>
    </location>
</feature>
<dbReference type="GO" id="GO:0030001">
    <property type="term" value="P:metal ion transport"/>
    <property type="evidence" value="ECO:0007669"/>
    <property type="project" value="InterPro"/>
</dbReference>
<evidence type="ECO:0000256" key="5">
    <source>
        <dbReference type="RuleBase" id="RU003512"/>
    </source>
</evidence>
<dbReference type="PRINTS" id="PR00690">
    <property type="entry name" value="ADHESNFAMILY"/>
</dbReference>
<dbReference type="Proteomes" id="UP000639606">
    <property type="component" value="Unassembled WGS sequence"/>
</dbReference>
<dbReference type="InterPro" id="IPR050492">
    <property type="entry name" value="Bact_metal-bind_prot9"/>
</dbReference>
<evidence type="ECO:0000256" key="1">
    <source>
        <dbReference type="ARBA" id="ARBA00004196"/>
    </source>
</evidence>
<dbReference type="GO" id="GO:0030313">
    <property type="term" value="C:cell envelope"/>
    <property type="evidence" value="ECO:0007669"/>
    <property type="project" value="UniProtKB-SubCell"/>
</dbReference>
<dbReference type="GO" id="GO:0046872">
    <property type="term" value="F:metal ion binding"/>
    <property type="evidence" value="ECO:0007669"/>
    <property type="project" value="UniProtKB-KW"/>
</dbReference>
<sequence length="291" mass="30127">MTVRNTLLGAAAVLSLTACGGGEPTPAADSDRLHVVASTNVWGSVARAVGGDAVEVRSIIDDPSADPHSFESAPADVAAVAEADLVLGNGGGYDDFLAKLVDDSGKQVKRIDAFELSGKSDNEHVWYDLPTVRKVADKVAEELGGLAADKKDTFTANAKAFGERLDGVEDALGRIKPAKVVVTEPVPAYLLEAAGVEDVTPAEFTEAIEEETDVPVAALSATTDLVATKQVAALINNTQTESTVTGQLVAKAGEVGIPVVGMTETLPEGVPGYVEWMTKQVDELTAALGTK</sequence>
<dbReference type="InterPro" id="IPR006128">
    <property type="entry name" value="Lipoprotein_PsaA-like"/>
</dbReference>
<evidence type="ECO:0000256" key="3">
    <source>
        <dbReference type="ARBA" id="ARBA00022723"/>
    </source>
</evidence>
<accession>A0A918AI53</accession>
<dbReference type="PANTHER" id="PTHR42953:SF1">
    <property type="entry name" value="METAL-BINDING PROTEIN HI_0362-RELATED"/>
    <property type="match status" value="1"/>
</dbReference>
<protein>
    <submittedName>
        <fullName evidence="7">Metal ABC transporter substrate-binding protein</fullName>
    </submittedName>
</protein>
<keyword evidence="8" id="KW-1185">Reference proteome</keyword>
<dbReference type="AlphaFoldDB" id="A0A918AI53"/>
<reference evidence="7" key="1">
    <citation type="journal article" date="2014" name="Int. J. Syst. Evol. Microbiol.">
        <title>Complete genome sequence of Corynebacterium casei LMG S-19264T (=DSM 44701T), isolated from a smear-ripened cheese.</title>
        <authorList>
            <consortium name="US DOE Joint Genome Institute (JGI-PGF)"/>
            <person name="Walter F."/>
            <person name="Albersmeier A."/>
            <person name="Kalinowski J."/>
            <person name="Ruckert C."/>
        </authorList>
    </citation>
    <scope>NUCLEOTIDE SEQUENCE</scope>
    <source>
        <strain evidence="7">JCM 3313</strain>
    </source>
</reference>
<evidence type="ECO:0000313" key="8">
    <source>
        <dbReference type="Proteomes" id="UP000639606"/>
    </source>
</evidence>
<keyword evidence="4 6" id="KW-0732">Signal</keyword>
<feature type="signal peptide" evidence="6">
    <location>
        <begin position="1"/>
        <end position="20"/>
    </location>
</feature>
<dbReference type="PANTHER" id="PTHR42953">
    <property type="entry name" value="HIGH-AFFINITY ZINC UPTAKE SYSTEM PROTEIN ZNUA-RELATED"/>
    <property type="match status" value="1"/>
</dbReference>
<dbReference type="GO" id="GO:0007155">
    <property type="term" value="P:cell adhesion"/>
    <property type="evidence" value="ECO:0007669"/>
    <property type="project" value="InterPro"/>
</dbReference>
<dbReference type="Pfam" id="PF01297">
    <property type="entry name" value="ZnuA"/>
    <property type="match status" value="1"/>
</dbReference>
<dbReference type="Gene3D" id="3.40.50.1980">
    <property type="entry name" value="Nitrogenase molybdenum iron protein domain"/>
    <property type="match status" value="2"/>
</dbReference>